<accession>A0ABR8DE19</accession>
<organism evidence="1 2">
    <name type="scientific">Anabaena azotica FACHB-119</name>
    <dbReference type="NCBI Taxonomy" id="947527"/>
    <lineage>
        <taxon>Bacteria</taxon>
        <taxon>Bacillati</taxon>
        <taxon>Cyanobacteriota</taxon>
        <taxon>Cyanophyceae</taxon>
        <taxon>Nostocales</taxon>
        <taxon>Nostocaceae</taxon>
        <taxon>Anabaena</taxon>
        <taxon>Anabaena azotica</taxon>
    </lineage>
</organism>
<dbReference type="Proteomes" id="UP000661112">
    <property type="component" value="Unassembled WGS sequence"/>
</dbReference>
<sequence length="131" mass="15641">MSLIEINQPQTVTIKARERWNETKIYLEVNATYLLEVQGEQFWYDWHIKSDANGYTEPSLRYVEFWRRSPSNKWFALMGNINRKDNLSFLIGKKITYTPTINGELFCYANDLWSMYWNNTGQLLLTITRLT</sequence>
<proteinExistence type="predicted"/>
<protein>
    <submittedName>
        <fullName evidence="1">Uncharacterized protein</fullName>
    </submittedName>
</protein>
<dbReference type="Gene3D" id="2.60.120.430">
    <property type="entry name" value="Galactose-binding lectin"/>
    <property type="match status" value="1"/>
</dbReference>
<name>A0ABR8DE19_9NOST</name>
<comment type="caution">
    <text evidence="1">The sequence shown here is derived from an EMBL/GenBank/DDBJ whole genome shotgun (WGS) entry which is preliminary data.</text>
</comment>
<dbReference type="RefSeq" id="WP_190478592.1">
    <property type="nucleotide sequence ID" value="NZ_JACJSG010000055.1"/>
</dbReference>
<reference evidence="1 2" key="1">
    <citation type="journal article" date="2020" name="ISME J.">
        <title>Comparative genomics reveals insights into cyanobacterial evolution and habitat adaptation.</title>
        <authorList>
            <person name="Chen M.Y."/>
            <person name="Teng W.K."/>
            <person name="Zhao L."/>
            <person name="Hu C.X."/>
            <person name="Zhou Y.K."/>
            <person name="Han B.P."/>
            <person name="Song L.R."/>
            <person name="Shu W.S."/>
        </authorList>
    </citation>
    <scope>NUCLEOTIDE SEQUENCE [LARGE SCALE GENOMIC DNA]</scope>
    <source>
        <strain evidence="1 2">FACHB-119</strain>
    </source>
</reference>
<evidence type="ECO:0000313" key="2">
    <source>
        <dbReference type="Proteomes" id="UP000661112"/>
    </source>
</evidence>
<dbReference type="EMBL" id="JACJSG010000055">
    <property type="protein sequence ID" value="MBD2504620.1"/>
    <property type="molecule type" value="Genomic_DNA"/>
</dbReference>
<gene>
    <name evidence="1" type="ORF">H6G83_29100</name>
</gene>
<evidence type="ECO:0000313" key="1">
    <source>
        <dbReference type="EMBL" id="MBD2504620.1"/>
    </source>
</evidence>
<keyword evidence="2" id="KW-1185">Reference proteome</keyword>